<evidence type="ECO:0000256" key="1">
    <source>
        <dbReference type="SAM" id="MobiDB-lite"/>
    </source>
</evidence>
<reference evidence="2 3" key="1">
    <citation type="submission" date="2018-09" db="EMBL/GenBank/DDBJ databases">
        <title>Marinorhizobium profundi gen. nov., sp. nov., isolated from a deep-sea sediment sample from the New Britain Trench and proposal of Marinorhizobiaceae fam. nov. in the order Rhizobiales of the class Alphaproteobacteria.</title>
        <authorList>
            <person name="Cao J."/>
        </authorList>
    </citation>
    <scope>NUCLEOTIDE SEQUENCE [LARGE SCALE GENOMIC DNA]</scope>
    <source>
        <strain evidence="2 3">WS11</strain>
    </source>
</reference>
<evidence type="ECO:0000313" key="3">
    <source>
        <dbReference type="Proteomes" id="UP000268192"/>
    </source>
</evidence>
<protein>
    <submittedName>
        <fullName evidence="2">Phage portal protein</fullName>
    </submittedName>
</protein>
<dbReference type="InterPro" id="IPR006944">
    <property type="entry name" value="Phage/GTA_portal"/>
</dbReference>
<evidence type="ECO:0000313" key="2">
    <source>
        <dbReference type="EMBL" id="AZN72000.1"/>
    </source>
</evidence>
<name>A0A3S9B4Z1_9HYPH</name>
<organism evidence="2 3">
    <name type="scientific">Georhizobium profundi</name>
    <dbReference type="NCBI Taxonomy" id="2341112"/>
    <lineage>
        <taxon>Bacteria</taxon>
        <taxon>Pseudomonadati</taxon>
        <taxon>Pseudomonadota</taxon>
        <taxon>Alphaproteobacteria</taxon>
        <taxon>Hyphomicrobiales</taxon>
        <taxon>Rhizobiaceae</taxon>
        <taxon>Georhizobium</taxon>
    </lineage>
</organism>
<dbReference type="Proteomes" id="UP000268192">
    <property type="component" value="Chromosome"/>
</dbReference>
<accession>A0A3S9B4Z1</accession>
<feature type="region of interest" description="Disordered" evidence="1">
    <location>
        <begin position="228"/>
        <end position="260"/>
    </location>
</feature>
<gene>
    <name evidence="2" type="ORF">D5400_12585</name>
</gene>
<proteinExistence type="predicted"/>
<keyword evidence="3" id="KW-1185">Reference proteome</keyword>
<sequence>MLTSAVFGSDVAATVYGSPDPVSSPGGWLVRMIGGGKTNSGVAVSEFSALRLPVVYACVNRISNPIALFPLKMYRTRPQGGKELVQQGTGRGQHPFASRIGVRPNDLMSSRTVRKTCQAHALLWGNGYVEIERNGRNQGLGLYPLLPDRTAPVRENGDHWFRTTIDGRRHDLDPDNVIHIMDQSQDGFVGISQIAMAREAVAMGLAMETFGAKFFANEAKSGGFLMHPGRLGPNAQRNLTKPNGEKVSNPENPASRLDDQGGLENAHRIKVLEEGMKFVQTTIPPEDAQFLGSREFQIAEIARIFDVPLILLQSHEKTTSWGSGIEQLMIGFIRSTVEPWVDAWEQELNWKLFTDEEKEQGFYVKFNMNALLRGDMKTRADFYQKIFSVGGFSPNRILQLEDEDPIGPEGDEHFVPANMTTLRRASDPNFQPDPNAPSALREDDPDEIEADARAERDAA</sequence>
<dbReference type="OrthoDB" id="7592047at2"/>
<dbReference type="Pfam" id="PF04860">
    <property type="entry name" value="Phage_portal"/>
    <property type="match status" value="1"/>
</dbReference>
<dbReference type="AlphaFoldDB" id="A0A3S9B4Z1"/>
<feature type="compositionally biased region" description="Basic and acidic residues" evidence="1">
    <location>
        <begin position="450"/>
        <end position="459"/>
    </location>
</feature>
<dbReference type="InterPro" id="IPR006427">
    <property type="entry name" value="Portal_HK97"/>
</dbReference>
<dbReference type="KEGG" id="abaw:D5400_12585"/>
<dbReference type="EMBL" id="CP032509">
    <property type="protein sequence ID" value="AZN72000.1"/>
    <property type="molecule type" value="Genomic_DNA"/>
</dbReference>
<feature type="region of interest" description="Disordered" evidence="1">
    <location>
        <begin position="420"/>
        <end position="459"/>
    </location>
</feature>
<dbReference type="NCBIfam" id="TIGR01537">
    <property type="entry name" value="portal_HK97"/>
    <property type="match status" value="1"/>
</dbReference>